<accession>A0AAD2FKV2</accession>
<protein>
    <recommendedName>
        <fullName evidence="4">40S ribosomal protein S26</fullName>
    </recommendedName>
</protein>
<evidence type="ECO:0000256" key="5">
    <source>
        <dbReference type="SAM" id="Phobius"/>
    </source>
</evidence>
<keyword evidence="5" id="KW-0472">Membrane</keyword>
<dbReference type="AlphaFoldDB" id="A0AAD2FKV2"/>
<dbReference type="Gene3D" id="3.30.1740.20">
    <property type="entry name" value="Ribosomal protein S26e"/>
    <property type="match status" value="1"/>
</dbReference>
<comment type="similarity">
    <text evidence="1 4">Belongs to the eukaryotic ribosomal protein eS26 family.</text>
</comment>
<gene>
    <name evidence="6" type="ORF">CYCCA115_LOCUS6197</name>
</gene>
<dbReference type="GO" id="GO:1990904">
    <property type="term" value="C:ribonucleoprotein complex"/>
    <property type="evidence" value="ECO:0007669"/>
    <property type="project" value="UniProtKB-KW"/>
</dbReference>
<dbReference type="GO" id="GO:0006412">
    <property type="term" value="P:translation"/>
    <property type="evidence" value="ECO:0007669"/>
    <property type="project" value="InterPro"/>
</dbReference>
<feature type="non-terminal residue" evidence="6">
    <location>
        <position position="1"/>
    </location>
</feature>
<evidence type="ECO:0000313" key="7">
    <source>
        <dbReference type="Proteomes" id="UP001295423"/>
    </source>
</evidence>
<keyword evidence="7" id="KW-1185">Reference proteome</keyword>
<evidence type="ECO:0000256" key="1">
    <source>
        <dbReference type="ARBA" id="ARBA00008596"/>
    </source>
</evidence>
<evidence type="ECO:0000256" key="2">
    <source>
        <dbReference type="ARBA" id="ARBA00022980"/>
    </source>
</evidence>
<dbReference type="InterPro" id="IPR000892">
    <property type="entry name" value="Ribosomal_eS26"/>
</dbReference>
<sequence>MRSSKRSFLDSCDAPKGVLPSSPLDMIVRIASLGTMLLQKYYLFATMTVKRRNHGRNKKGRGHVKRVRCVSTGKAIPKDK</sequence>
<keyword evidence="5" id="KW-1133">Transmembrane helix</keyword>
<proteinExistence type="inferred from homology"/>
<dbReference type="Proteomes" id="UP001295423">
    <property type="component" value="Unassembled WGS sequence"/>
</dbReference>
<dbReference type="GO" id="GO:0005840">
    <property type="term" value="C:ribosome"/>
    <property type="evidence" value="ECO:0007669"/>
    <property type="project" value="UniProtKB-KW"/>
</dbReference>
<feature type="transmembrane region" description="Helical" evidence="5">
    <location>
        <begin position="26"/>
        <end position="49"/>
    </location>
</feature>
<comment type="caution">
    <text evidence="6">The sequence shown here is derived from an EMBL/GenBank/DDBJ whole genome shotgun (WGS) entry which is preliminary data.</text>
</comment>
<dbReference type="InterPro" id="IPR038551">
    <property type="entry name" value="Ribosomal_eS26_sf"/>
</dbReference>
<evidence type="ECO:0000313" key="6">
    <source>
        <dbReference type="EMBL" id="CAJ1938598.1"/>
    </source>
</evidence>
<name>A0AAD2FKV2_9STRA</name>
<dbReference type="EMBL" id="CAKOGP040000738">
    <property type="protein sequence ID" value="CAJ1938598.1"/>
    <property type="molecule type" value="Genomic_DNA"/>
</dbReference>
<evidence type="ECO:0000256" key="3">
    <source>
        <dbReference type="ARBA" id="ARBA00023274"/>
    </source>
</evidence>
<dbReference type="GO" id="GO:0003735">
    <property type="term" value="F:structural constituent of ribosome"/>
    <property type="evidence" value="ECO:0007669"/>
    <property type="project" value="InterPro"/>
</dbReference>
<keyword evidence="5" id="KW-0812">Transmembrane</keyword>
<keyword evidence="3 4" id="KW-0687">Ribonucleoprotein</keyword>
<evidence type="ECO:0000256" key="4">
    <source>
        <dbReference type="RuleBase" id="RU363128"/>
    </source>
</evidence>
<organism evidence="6 7">
    <name type="scientific">Cylindrotheca closterium</name>
    <dbReference type="NCBI Taxonomy" id="2856"/>
    <lineage>
        <taxon>Eukaryota</taxon>
        <taxon>Sar</taxon>
        <taxon>Stramenopiles</taxon>
        <taxon>Ochrophyta</taxon>
        <taxon>Bacillariophyta</taxon>
        <taxon>Bacillariophyceae</taxon>
        <taxon>Bacillariophycidae</taxon>
        <taxon>Bacillariales</taxon>
        <taxon>Bacillariaceae</taxon>
        <taxon>Cylindrotheca</taxon>
    </lineage>
</organism>
<keyword evidence="2 4" id="KW-0689">Ribosomal protein</keyword>
<reference evidence="6" key="1">
    <citation type="submission" date="2023-08" db="EMBL/GenBank/DDBJ databases">
        <authorList>
            <person name="Audoor S."/>
            <person name="Bilcke G."/>
        </authorList>
    </citation>
    <scope>NUCLEOTIDE SEQUENCE</scope>
</reference>
<dbReference type="Pfam" id="PF01283">
    <property type="entry name" value="Ribosomal_S26e"/>
    <property type="match status" value="1"/>
</dbReference>